<evidence type="ECO:0000313" key="3">
    <source>
        <dbReference type="Proteomes" id="UP000242502"/>
    </source>
</evidence>
<name>A0A1D2QU75_9GAMM</name>
<accession>A0A1D2QU75</accession>
<dbReference type="AlphaFoldDB" id="A0A1D2QU75"/>
<reference evidence="2 3" key="1">
    <citation type="journal article" date="2016" name="Appl. Environ. Microbiol.">
        <title>Lack of Overt Genome Reduction in the Bryostatin-Producing Bryozoan Symbiont "Candidatus Endobugula sertula".</title>
        <authorList>
            <person name="Miller I.J."/>
            <person name="Vanee N."/>
            <person name="Fong S.S."/>
            <person name="Lim-Fong G.E."/>
            <person name="Kwan J.C."/>
        </authorList>
    </citation>
    <scope>NUCLEOTIDE SEQUENCE [LARGE SCALE GENOMIC DNA]</scope>
    <source>
        <strain evidence="2">AB1-4</strain>
    </source>
</reference>
<dbReference type="EMBL" id="MDLC01000001">
    <property type="protein sequence ID" value="ODS25093.1"/>
    <property type="molecule type" value="Genomic_DNA"/>
</dbReference>
<proteinExistence type="predicted"/>
<feature type="region of interest" description="Disordered" evidence="1">
    <location>
        <begin position="58"/>
        <end position="80"/>
    </location>
</feature>
<sequence length="80" mass="9308">MTQKRLSHSHEWQTKHEDLLIAIDQLEQLTEVMGEALIRVKQRFVMLENTLDIVQSTTTETPKTKDSLTLAKSQPKHMLH</sequence>
<organism evidence="2 3">
    <name type="scientific">Candidatus Endobugula sertula</name>
    <name type="common">Bugula neritina bacterial symbiont</name>
    <dbReference type="NCBI Taxonomy" id="62101"/>
    <lineage>
        <taxon>Bacteria</taxon>
        <taxon>Pseudomonadati</taxon>
        <taxon>Pseudomonadota</taxon>
        <taxon>Gammaproteobacteria</taxon>
        <taxon>Cellvibrionales</taxon>
        <taxon>Cellvibrionaceae</taxon>
        <taxon>Candidatus Endobugula</taxon>
    </lineage>
</organism>
<evidence type="ECO:0000256" key="1">
    <source>
        <dbReference type="SAM" id="MobiDB-lite"/>
    </source>
</evidence>
<protein>
    <submittedName>
        <fullName evidence="2">Uncharacterized protein</fullName>
    </submittedName>
</protein>
<evidence type="ECO:0000313" key="2">
    <source>
        <dbReference type="EMBL" id="ODS25093.1"/>
    </source>
</evidence>
<gene>
    <name evidence="2" type="ORF">AB835_00020</name>
</gene>
<comment type="caution">
    <text evidence="2">The sequence shown here is derived from an EMBL/GenBank/DDBJ whole genome shotgun (WGS) entry which is preliminary data.</text>
</comment>
<dbReference type="Proteomes" id="UP000242502">
    <property type="component" value="Unassembled WGS sequence"/>
</dbReference>